<evidence type="ECO:0000256" key="1">
    <source>
        <dbReference type="SAM" id="MobiDB-lite"/>
    </source>
</evidence>
<feature type="compositionally biased region" description="Polar residues" evidence="1">
    <location>
        <begin position="41"/>
        <end position="53"/>
    </location>
</feature>
<dbReference type="AlphaFoldDB" id="A0A1Y1ZVZ0"/>
<dbReference type="EMBL" id="MCFA01000037">
    <property type="protein sequence ID" value="ORY13935.1"/>
    <property type="molecule type" value="Genomic_DNA"/>
</dbReference>
<feature type="compositionally biased region" description="Basic and acidic residues" evidence="1">
    <location>
        <begin position="226"/>
        <end position="236"/>
    </location>
</feature>
<comment type="caution">
    <text evidence="2">The sequence shown here is derived from an EMBL/GenBank/DDBJ whole genome shotgun (WGS) entry which is preliminary data.</text>
</comment>
<name>A0A1Y1ZVZ0_9PLEO</name>
<evidence type="ECO:0000313" key="3">
    <source>
        <dbReference type="Proteomes" id="UP000193144"/>
    </source>
</evidence>
<protein>
    <submittedName>
        <fullName evidence="2">Uncharacterized protein</fullName>
    </submittedName>
</protein>
<sequence>MTDFERAASIGTTLSICTSALERAHPLRTHPWHATFRKTVSAPSSDTSPTRTIHGSDDSSRSGGSPLGEYYPFEREPWGLRLPVQAVAEVIAVVTTVASFASCGFSMGTLKKLRLSHAKQSAYLTSFFCSNLLTIIGAGRCPPILLVLDLRSPTRCHNPGVACGCDCAPFQPCGILLTTTYMSEPHLQTQNSYLIPPLQQANCLGLGRSQRCLYLADHNYRRKKPTPLDRKTRSNERSPPILPILPTLKKNHKHAQARSTAEALPSGAVRVCDSVWACRRRQIIFSSDLQMISAVLLFLECLDFHPPPSVYERMAIDLSQQSLSHQYYYSSRAATFSAPLFPPNLFESNGRIERTTFGGN</sequence>
<accession>A0A1Y1ZVZ0</accession>
<proteinExistence type="predicted"/>
<dbReference type="Proteomes" id="UP000193144">
    <property type="component" value="Unassembled WGS sequence"/>
</dbReference>
<gene>
    <name evidence="2" type="ORF">BCR34DRAFT_662941</name>
</gene>
<feature type="region of interest" description="Disordered" evidence="1">
    <location>
        <begin position="223"/>
        <end position="243"/>
    </location>
</feature>
<reference evidence="2 3" key="1">
    <citation type="submission" date="2016-07" db="EMBL/GenBank/DDBJ databases">
        <title>Pervasive Adenine N6-methylation of Active Genes in Fungi.</title>
        <authorList>
            <consortium name="DOE Joint Genome Institute"/>
            <person name="Mondo S.J."/>
            <person name="Dannebaum R.O."/>
            <person name="Kuo R.C."/>
            <person name="Labutti K."/>
            <person name="Haridas S."/>
            <person name="Kuo A."/>
            <person name="Salamov A."/>
            <person name="Ahrendt S.R."/>
            <person name="Lipzen A."/>
            <person name="Sullivan W."/>
            <person name="Andreopoulos W.B."/>
            <person name="Clum A."/>
            <person name="Lindquist E."/>
            <person name="Daum C."/>
            <person name="Ramamoorthy G.K."/>
            <person name="Gryganskyi A."/>
            <person name="Culley D."/>
            <person name="Magnuson J.K."/>
            <person name="James T.Y."/>
            <person name="O'Malley M.A."/>
            <person name="Stajich J.E."/>
            <person name="Spatafora J.W."/>
            <person name="Visel A."/>
            <person name="Grigoriev I.V."/>
        </authorList>
    </citation>
    <scope>NUCLEOTIDE SEQUENCE [LARGE SCALE GENOMIC DNA]</scope>
    <source>
        <strain evidence="2 3">CBS 115471</strain>
    </source>
</reference>
<organism evidence="2 3">
    <name type="scientific">Clohesyomyces aquaticus</name>
    <dbReference type="NCBI Taxonomy" id="1231657"/>
    <lineage>
        <taxon>Eukaryota</taxon>
        <taxon>Fungi</taxon>
        <taxon>Dikarya</taxon>
        <taxon>Ascomycota</taxon>
        <taxon>Pezizomycotina</taxon>
        <taxon>Dothideomycetes</taxon>
        <taxon>Pleosporomycetidae</taxon>
        <taxon>Pleosporales</taxon>
        <taxon>Lindgomycetaceae</taxon>
        <taxon>Clohesyomyces</taxon>
    </lineage>
</organism>
<keyword evidence="3" id="KW-1185">Reference proteome</keyword>
<feature type="region of interest" description="Disordered" evidence="1">
    <location>
        <begin position="38"/>
        <end position="66"/>
    </location>
</feature>
<evidence type="ECO:0000313" key="2">
    <source>
        <dbReference type="EMBL" id="ORY13935.1"/>
    </source>
</evidence>